<dbReference type="InterPro" id="IPR008920">
    <property type="entry name" value="TF_FadR/GntR_C"/>
</dbReference>
<name>A0A0J5WQS3_BURCE</name>
<evidence type="ECO:0000256" key="3">
    <source>
        <dbReference type="ARBA" id="ARBA00023163"/>
    </source>
</evidence>
<dbReference type="CDD" id="cd07377">
    <property type="entry name" value="WHTH_GntR"/>
    <property type="match status" value="1"/>
</dbReference>
<organism evidence="5 6">
    <name type="scientific">Burkholderia cepacia</name>
    <name type="common">Pseudomonas cepacia</name>
    <dbReference type="NCBI Taxonomy" id="292"/>
    <lineage>
        <taxon>Bacteria</taxon>
        <taxon>Pseudomonadati</taxon>
        <taxon>Pseudomonadota</taxon>
        <taxon>Betaproteobacteria</taxon>
        <taxon>Burkholderiales</taxon>
        <taxon>Burkholderiaceae</taxon>
        <taxon>Burkholderia</taxon>
        <taxon>Burkholderia cepacia complex</taxon>
    </lineage>
</organism>
<protein>
    <submittedName>
        <fullName evidence="5">GntR family transcriptional regulator</fullName>
    </submittedName>
</protein>
<comment type="caution">
    <text evidence="5">The sequence shown here is derived from an EMBL/GenBank/DDBJ whole genome shotgun (WGS) entry which is preliminary data.</text>
</comment>
<evidence type="ECO:0000256" key="1">
    <source>
        <dbReference type="ARBA" id="ARBA00023015"/>
    </source>
</evidence>
<dbReference type="Proteomes" id="UP000036338">
    <property type="component" value="Unassembled WGS sequence"/>
</dbReference>
<dbReference type="InterPro" id="IPR036388">
    <property type="entry name" value="WH-like_DNA-bd_sf"/>
</dbReference>
<dbReference type="PANTHER" id="PTHR43537:SF44">
    <property type="entry name" value="GNTR FAMILY REGULATORY PROTEIN"/>
    <property type="match status" value="1"/>
</dbReference>
<dbReference type="Gene3D" id="1.20.120.530">
    <property type="entry name" value="GntR ligand-binding domain-like"/>
    <property type="match status" value="1"/>
</dbReference>
<keyword evidence="2" id="KW-0238">DNA-binding</keyword>
<proteinExistence type="predicted"/>
<dbReference type="EMBL" id="LDWR01000024">
    <property type="protein sequence ID" value="KML57054.1"/>
    <property type="molecule type" value="Genomic_DNA"/>
</dbReference>
<dbReference type="PANTHER" id="PTHR43537">
    <property type="entry name" value="TRANSCRIPTIONAL REGULATOR, GNTR FAMILY"/>
    <property type="match status" value="1"/>
</dbReference>
<dbReference type="PATRIC" id="fig|292.27.peg.2966"/>
<dbReference type="Gene3D" id="1.10.10.10">
    <property type="entry name" value="Winged helix-like DNA-binding domain superfamily/Winged helix DNA-binding domain"/>
    <property type="match status" value="1"/>
</dbReference>
<dbReference type="PROSITE" id="PS50949">
    <property type="entry name" value="HTH_GNTR"/>
    <property type="match status" value="1"/>
</dbReference>
<dbReference type="AlphaFoldDB" id="A0A0J5WQS3"/>
<dbReference type="GO" id="GO:0003700">
    <property type="term" value="F:DNA-binding transcription factor activity"/>
    <property type="evidence" value="ECO:0007669"/>
    <property type="project" value="InterPro"/>
</dbReference>
<dbReference type="GO" id="GO:0003677">
    <property type="term" value="F:DNA binding"/>
    <property type="evidence" value="ECO:0007669"/>
    <property type="project" value="UniProtKB-KW"/>
</dbReference>
<gene>
    <name evidence="5" type="ORF">VL15_15160</name>
</gene>
<sequence>MTGKNLTDAERAYVEIRARIFDGRLAQGQKISQRGLSDELGFGQMPVRSALHLLESEGLVDVVEKSGTYVSSPTTSDLREIYEMRLALESTAAYLAARTGATAGLKETVERMQAIVEKDTTDIMLEQRVGWVFHRELFAAAKNNRISTAYDLLRAQTLALNEIPRTDAETVRRGTREHLAIFSAIVDKDSEAARMLMWQHIVGGIPARINLLGTKREQHN</sequence>
<evidence type="ECO:0000256" key="2">
    <source>
        <dbReference type="ARBA" id="ARBA00023125"/>
    </source>
</evidence>
<evidence type="ECO:0000313" key="5">
    <source>
        <dbReference type="EMBL" id="KML57054.1"/>
    </source>
</evidence>
<dbReference type="InterPro" id="IPR011711">
    <property type="entry name" value="GntR_C"/>
</dbReference>
<dbReference type="InterPro" id="IPR036390">
    <property type="entry name" value="WH_DNA-bd_sf"/>
</dbReference>
<dbReference type="Pfam" id="PF00392">
    <property type="entry name" value="GntR"/>
    <property type="match status" value="1"/>
</dbReference>
<dbReference type="SMART" id="SM00895">
    <property type="entry name" value="FCD"/>
    <property type="match status" value="1"/>
</dbReference>
<dbReference type="RefSeq" id="WP_048246438.1">
    <property type="nucleotide sequence ID" value="NZ_LDWR01000024.1"/>
</dbReference>
<dbReference type="SUPFAM" id="SSF48008">
    <property type="entry name" value="GntR ligand-binding domain-like"/>
    <property type="match status" value="1"/>
</dbReference>
<keyword evidence="3" id="KW-0804">Transcription</keyword>
<accession>A0A0J5WQS3</accession>
<dbReference type="SUPFAM" id="SSF46785">
    <property type="entry name" value="Winged helix' DNA-binding domain"/>
    <property type="match status" value="1"/>
</dbReference>
<feature type="domain" description="HTH gntR-type" evidence="4">
    <location>
        <begin position="6"/>
        <end position="73"/>
    </location>
</feature>
<dbReference type="SMART" id="SM00345">
    <property type="entry name" value="HTH_GNTR"/>
    <property type="match status" value="1"/>
</dbReference>
<keyword evidence="1" id="KW-0805">Transcription regulation</keyword>
<evidence type="ECO:0000259" key="4">
    <source>
        <dbReference type="PROSITE" id="PS50949"/>
    </source>
</evidence>
<reference evidence="5 6" key="1">
    <citation type="submission" date="2015-05" db="EMBL/GenBank/DDBJ databases">
        <title>Draft genome of Burkholderia cepacia LK29.</title>
        <authorList>
            <person name="Chan X.Y."/>
        </authorList>
    </citation>
    <scope>NUCLEOTIDE SEQUENCE [LARGE SCALE GENOMIC DNA]</scope>
    <source>
        <strain evidence="5 6">LK29</strain>
    </source>
</reference>
<evidence type="ECO:0000313" key="6">
    <source>
        <dbReference type="Proteomes" id="UP000036338"/>
    </source>
</evidence>
<dbReference type="Pfam" id="PF07729">
    <property type="entry name" value="FCD"/>
    <property type="match status" value="1"/>
</dbReference>
<dbReference type="InterPro" id="IPR000524">
    <property type="entry name" value="Tscrpt_reg_HTH_GntR"/>
</dbReference>